<dbReference type="EMBL" id="BLXX01000002">
    <property type="protein sequence ID" value="GFO58735.1"/>
    <property type="molecule type" value="Genomic_DNA"/>
</dbReference>
<gene>
    <name evidence="2" type="ORF">GMST_10600</name>
</gene>
<evidence type="ECO:0008006" key="4">
    <source>
        <dbReference type="Google" id="ProtNLM"/>
    </source>
</evidence>
<organism evidence="2 3">
    <name type="scientific">Geomonas silvestris</name>
    <dbReference type="NCBI Taxonomy" id="2740184"/>
    <lineage>
        <taxon>Bacteria</taxon>
        <taxon>Pseudomonadati</taxon>
        <taxon>Thermodesulfobacteriota</taxon>
        <taxon>Desulfuromonadia</taxon>
        <taxon>Geobacterales</taxon>
        <taxon>Geobacteraceae</taxon>
        <taxon>Geomonas</taxon>
    </lineage>
</organism>
<keyword evidence="3" id="KW-1185">Reference proteome</keyword>
<feature type="transmembrane region" description="Helical" evidence="1">
    <location>
        <begin position="7"/>
        <end position="28"/>
    </location>
</feature>
<name>A0A6V8MFG4_9BACT</name>
<proteinExistence type="predicted"/>
<dbReference type="RefSeq" id="WP_183353586.1">
    <property type="nucleotide sequence ID" value="NZ_BLXX01000002.1"/>
</dbReference>
<evidence type="ECO:0000256" key="1">
    <source>
        <dbReference type="SAM" id="Phobius"/>
    </source>
</evidence>
<dbReference type="Proteomes" id="UP000556026">
    <property type="component" value="Unassembled WGS sequence"/>
</dbReference>
<keyword evidence="1" id="KW-1133">Transmembrane helix</keyword>
<accession>A0A6V8MFG4</accession>
<comment type="caution">
    <text evidence="2">The sequence shown here is derived from an EMBL/GenBank/DDBJ whole genome shotgun (WGS) entry which is preliminary data.</text>
</comment>
<dbReference type="AlphaFoldDB" id="A0A6V8MFG4"/>
<reference evidence="3" key="1">
    <citation type="submission" date="2020-06" db="EMBL/GenBank/DDBJ databases">
        <title>Draft genomic sequence of Geomonas sp. Red330.</title>
        <authorList>
            <person name="Itoh H."/>
            <person name="Zhenxing X."/>
            <person name="Ushijima N."/>
            <person name="Masuda Y."/>
            <person name="Shiratori Y."/>
            <person name="Senoo K."/>
        </authorList>
    </citation>
    <scope>NUCLEOTIDE SEQUENCE [LARGE SCALE GENOMIC DNA]</scope>
    <source>
        <strain evidence="3">Red330</strain>
    </source>
</reference>
<keyword evidence="1" id="KW-0812">Transmembrane</keyword>
<evidence type="ECO:0000313" key="3">
    <source>
        <dbReference type="Proteomes" id="UP000556026"/>
    </source>
</evidence>
<sequence length="135" mass="14919">MEKIKSIAVNAAFIALVSIALIWGNTLYRQHVQFQKGERAMAAGDFVGALAGWEAAIHLYTPFSSVVEQSAQRLWELGEFSAQRGDFPRALIAYRSLRSSFYAVNGLYQPGEEWIKKCDARIAQLLKQGAPAGGR</sequence>
<evidence type="ECO:0000313" key="2">
    <source>
        <dbReference type="EMBL" id="GFO58735.1"/>
    </source>
</evidence>
<keyword evidence="1" id="KW-0472">Membrane</keyword>
<protein>
    <recommendedName>
        <fullName evidence="4">Lipoprotein</fullName>
    </recommendedName>
</protein>